<dbReference type="STRING" id="1036808.A0A0C3D978"/>
<dbReference type="InParanoid" id="A0A0C3D978"/>
<keyword evidence="3" id="KW-1185">Reference proteome</keyword>
<reference evidence="3" key="2">
    <citation type="submission" date="2015-01" db="EMBL/GenBank/DDBJ databases">
        <title>Evolutionary Origins and Diversification of the Mycorrhizal Mutualists.</title>
        <authorList>
            <consortium name="DOE Joint Genome Institute"/>
            <consortium name="Mycorrhizal Genomics Consortium"/>
            <person name="Kohler A."/>
            <person name="Kuo A."/>
            <person name="Nagy L.G."/>
            <person name="Floudas D."/>
            <person name="Copeland A."/>
            <person name="Barry K.W."/>
            <person name="Cichocki N."/>
            <person name="Veneault-Fourrey C."/>
            <person name="LaButti K."/>
            <person name="Lindquist E.A."/>
            <person name="Lipzen A."/>
            <person name="Lundell T."/>
            <person name="Morin E."/>
            <person name="Murat C."/>
            <person name="Riley R."/>
            <person name="Ohm R."/>
            <person name="Sun H."/>
            <person name="Tunlid A."/>
            <person name="Henrissat B."/>
            <person name="Grigoriev I.V."/>
            <person name="Hibbett D.S."/>
            <person name="Martin F."/>
        </authorList>
    </citation>
    <scope>NUCLEOTIDE SEQUENCE [LARGE SCALE GENOMIC DNA]</scope>
    <source>
        <strain evidence="3">Foug A</strain>
    </source>
</reference>
<protein>
    <submittedName>
        <fullName evidence="2">Uncharacterized protein</fullName>
    </submittedName>
</protein>
<proteinExistence type="predicted"/>
<dbReference type="OrthoDB" id="16729at2759"/>
<feature type="compositionally biased region" description="Acidic residues" evidence="1">
    <location>
        <begin position="175"/>
        <end position="184"/>
    </location>
</feature>
<dbReference type="PANTHER" id="PTHR28360">
    <property type="entry name" value="DYNACTIN SUBUNIT 3"/>
    <property type="match status" value="1"/>
</dbReference>
<gene>
    <name evidence="2" type="ORF">SCLCIDRAFT_1223287</name>
</gene>
<dbReference type="EMBL" id="KN822194">
    <property type="protein sequence ID" value="KIM52959.1"/>
    <property type="molecule type" value="Genomic_DNA"/>
</dbReference>
<dbReference type="Proteomes" id="UP000053989">
    <property type="component" value="Unassembled WGS sequence"/>
</dbReference>
<dbReference type="GO" id="GO:0061640">
    <property type="term" value="P:cytoskeleton-dependent cytokinesis"/>
    <property type="evidence" value="ECO:0007669"/>
    <property type="project" value="InterPro"/>
</dbReference>
<dbReference type="InterPro" id="IPR009991">
    <property type="entry name" value="DCTN3"/>
</dbReference>
<dbReference type="AlphaFoldDB" id="A0A0C3D978"/>
<organism evidence="2 3">
    <name type="scientific">Scleroderma citrinum Foug A</name>
    <dbReference type="NCBI Taxonomy" id="1036808"/>
    <lineage>
        <taxon>Eukaryota</taxon>
        <taxon>Fungi</taxon>
        <taxon>Dikarya</taxon>
        <taxon>Basidiomycota</taxon>
        <taxon>Agaricomycotina</taxon>
        <taxon>Agaricomycetes</taxon>
        <taxon>Agaricomycetidae</taxon>
        <taxon>Boletales</taxon>
        <taxon>Sclerodermatineae</taxon>
        <taxon>Sclerodermataceae</taxon>
        <taxon>Scleroderma</taxon>
    </lineage>
</organism>
<dbReference type="PANTHER" id="PTHR28360:SF1">
    <property type="entry name" value="DYNACTIN SUBUNIT 3"/>
    <property type="match status" value="1"/>
</dbReference>
<feature type="region of interest" description="Disordered" evidence="1">
    <location>
        <begin position="173"/>
        <end position="211"/>
    </location>
</feature>
<evidence type="ECO:0000313" key="3">
    <source>
        <dbReference type="Proteomes" id="UP000053989"/>
    </source>
</evidence>
<dbReference type="GO" id="GO:0005869">
    <property type="term" value="C:dynactin complex"/>
    <property type="evidence" value="ECO:0007669"/>
    <property type="project" value="InterPro"/>
</dbReference>
<evidence type="ECO:0000313" key="2">
    <source>
        <dbReference type="EMBL" id="KIM52959.1"/>
    </source>
</evidence>
<dbReference type="Pfam" id="PF07426">
    <property type="entry name" value="Dynactin_p22"/>
    <property type="match status" value="1"/>
</dbReference>
<reference evidence="2 3" key="1">
    <citation type="submission" date="2014-04" db="EMBL/GenBank/DDBJ databases">
        <authorList>
            <consortium name="DOE Joint Genome Institute"/>
            <person name="Kuo A."/>
            <person name="Kohler A."/>
            <person name="Nagy L.G."/>
            <person name="Floudas D."/>
            <person name="Copeland A."/>
            <person name="Barry K.W."/>
            <person name="Cichocki N."/>
            <person name="Veneault-Fourrey C."/>
            <person name="LaButti K."/>
            <person name="Lindquist E.A."/>
            <person name="Lipzen A."/>
            <person name="Lundell T."/>
            <person name="Morin E."/>
            <person name="Murat C."/>
            <person name="Sun H."/>
            <person name="Tunlid A."/>
            <person name="Henrissat B."/>
            <person name="Grigoriev I.V."/>
            <person name="Hibbett D.S."/>
            <person name="Martin F."/>
            <person name="Nordberg H.P."/>
            <person name="Cantor M.N."/>
            <person name="Hua S.X."/>
        </authorList>
    </citation>
    <scope>NUCLEOTIDE SEQUENCE [LARGE SCALE GENOMIC DNA]</scope>
    <source>
        <strain evidence="2 3">Foug A</strain>
    </source>
</reference>
<name>A0A0C3D978_9AGAM</name>
<evidence type="ECO:0000256" key="1">
    <source>
        <dbReference type="SAM" id="MobiDB-lite"/>
    </source>
</evidence>
<sequence>MLLSSGNGVKIASAQERRAGERCGVRVNGTAEGAREVGRGGSLVDCISVYSPCSLSRDDHIRGGIRSGIRHPRRRRLAVGVGLNKRGIRPLGLRTRTLLDEWGIGVNFTQFEHKHLQTSSSGEQAETFSMSAIGSVFLGDVQRHRILASSPPSSPPPHGENAMSIGLASSKSLEEALESVDDTDSPEKTSTPLPDGGEPSNPPTTQPPVSIDPALSLELRIRWLEALLLGVRQDARERRGKDKLSDLKPGETLVHLAENVQHRLNSVIESNDGLKKFMNQYDHYDHLLTPAFAHAGTSLTQAPSDGHISPEELEALLSEMEPDIRAADRDMREIELLMQKGVLGAGKLSDYEALQPRLQALLAAQEEDRELVASLEKRIAVLVDGHATHVDALSELFVAWDDVLSATENKIRKLDREKSENCKLGYE</sequence>
<dbReference type="HOGENOM" id="CLU_052861_0_0_1"/>
<accession>A0A0C3D978</accession>